<reference evidence="2 3" key="1">
    <citation type="submission" date="2019-06" db="EMBL/GenBank/DDBJ databases">
        <authorList>
            <person name="Rodrigo-Torres L."/>
            <person name="Arahal R. D."/>
            <person name="Lucena T."/>
        </authorList>
    </citation>
    <scope>NUCLEOTIDE SEQUENCE [LARGE SCALE GENOMIC DNA]</scope>
    <source>
        <strain evidence="2 3">SB0023/3</strain>
    </source>
</reference>
<sequence>MAGPAGAARAADAVDVILRMMRHVEVEDVAHGRDVEAARGDVGGHEQGRLAAAEGVERGHAGALVHVAVQRRRREAVVHQGLLELGHLALAVAEDDAVLQLLGAADEPAQALALDMAFRAGGDEALDDGLGSGGGAGHLDALGVVQERVREALDLRRHRRREEQRLAREGHHLHDALDVGDEAHVEHAVGLVDDEELDAGQQQLAALEMVEQAPRRRDQHVGAAGQLGILVGEGDAADDQRDVELVVGAVALEILLDLGGELAGRLQDEGARHPRAGAAGLEQGQHRQREGRRLAGPGLGDAEHVAPRQDVGNGLGLDGRRLGVARGRDGLQDLVAQSEVGERHQLSGPLRAA</sequence>
<evidence type="ECO:0000313" key="2">
    <source>
        <dbReference type="EMBL" id="VUD75088.1"/>
    </source>
</evidence>
<protein>
    <submittedName>
        <fullName evidence="2">Uncharacterized protein</fullName>
    </submittedName>
</protein>
<accession>A0A509ELQ3</accession>
<organism evidence="2 3">
    <name type="scientific">Methylobacterium symbioticum</name>
    <dbReference type="NCBI Taxonomy" id="2584084"/>
    <lineage>
        <taxon>Bacteria</taxon>
        <taxon>Pseudomonadati</taxon>
        <taxon>Pseudomonadota</taxon>
        <taxon>Alphaproteobacteria</taxon>
        <taxon>Hyphomicrobiales</taxon>
        <taxon>Methylobacteriaceae</taxon>
        <taxon>Methylobacterium</taxon>
    </lineage>
</organism>
<dbReference type="EMBL" id="CABFPH010000216">
    <property type="protein sequence ID" value="VUD75088.1"/>
    <property type="molecule type" value="Genomic_DNA"/>
</dbReference>
<feature type="region of interest" description="Disordered" evidence="1">
    <location>
        <begin position="277"/>
        <end position="316"/>
    </location>
</feature>
<evidence type="ECO:0000313" key="3">
    <source>
        <dbReference type="Proteomes" id="UP000410984"/>
    </source>
</evidence>
<feature type="compositionally biased region" description="Basic and acidic residues" evidence="1">
    <location>
        <begin position="284"/>
        <end position="293"/>
    </location>
</feature>
<dbReference type="Proteomes" id="UP000410984">
    <property type="component" value="Unassembled WGS sequence"/>
</dbReference>
<keyword evidence="3" id="KW-1185">Reference proteome</keyword>
<name>A0A509ELQ3_9HYPH</name>
<evidence type="ECO:0000256" key="1">
    <source>
        <dbReference type="SAM" id="MobiDB-lite"/>
    </source>
</evidence>
<gene>
    <name evidence="2" type="ORF">MET9862_05728</name>
</gene>
<proteinExistence type="predicted"/>
<dbReference type="AlphaFoldDB" id="A0A509ELQ3"/>
<dbReference type="AntiFam" id="ANF00149">
    <property type="entry name" value="Shadow ORF (opposite cshA)"/>
</dbReference>
<feature type="region of interest" description="Disordered" evidence="1">
    <location>
        <begin position="334"/>
        <end position="353"/>
    </location>
</feature>